<dbReference type="SUPFAM" id="SSF48371">
    <property type="entry name" value="ARM repeat"/>
    <property type="match status" value="1"/>
</dbReference>
<dbReference type="InterPro" id="IPR024679">
    <property type="entry name" value="Ipi1_N"/>
</dbReference>
<feature type="region of interest" description="Disordered" evidence="6">
    <location>
        <begin position="1"/>
        <end position="33"/>
    </location>
</feature>
<dbReference type="PANTHER" id="PTHR16056">
    <property type="entry name" value="REGULATOR OF MICROTUBULE DYNAMICS PROTEIN"/>
    <property type="match status" value="1"/>
</dbReference>
<feature type="compositionally biased region" description="Basic residues" evidence="6">
    <location>
        <begin position="15"/>
        <end position="24"/>
    </location>
</feature>
<evidence type="ECO:0000256" key="6">
    <source>
        <dbReference type="SAM" id="MobiDB-lite"/>
    </source>
</evidence>
<dbReference type="STRING" id="32473.ENSXCOP00000026325"/>
<evidence type="ECO:0000256" key="2">
    <source>
        <dbReference type="ARBA" id="ARBA00004642"/>
    </source>
</evidence>
<comment type="similarity">
    <text evidence="3">Belongs to the IPI1/TEX10 family.</text>
</comment>
<name>A0A3B5N031_9TELE</name>
<feature type="repeat" description="HEAT" evidence="5">
    <location>
        <begin position="102"/>
        <end position="140"/>
    </location>
</feature>
<evidence type="ECO:0000256" key="5">
    <source>
        <dbReference type="PROSITE-ProRule" id="PRU00103"/>
    </source>
</evidence>
<dbReference type="PANTHER" id="PTHR16056:SF2">
    <property type="entry name" value="TESTIS-EXPRESSED PROTEIN 10"/>
    <property type="match status" value="1"/>
</dbReference>
<reference evidence="9" key="2">
    <citation type="submission" date="2025-09" db="UniProtKB">
        <authorList>
            <consortium name="Ensembl"/>
        </authorList>
    </citation>
    <scope>IDENTIFICATION</scope>
</reference>
<organism evidence="9 10">
    <name type="scientific">Xiphophorus couchianus</name>
    <name type="common">Monterrey platyfish</name>
    <dbReference type="NCBI Taxonomy" id="32473"/>
    <lineage>
        <taxon>Eukaryota</taxon>
        <taxon>Metazoa</taxon>
        <taxon>Chordata</taxon>
        <taxon>Craniata</taxon>
        <taxon>Vertebrata</taxon>
        <taxon>Euteleostomi</taxon>
        <taxon>Actinopterygii</taxon>
        <taxon>Neopterygii</taxon>
        <taxon>Teleostei</taxon>
        <taxon>Neoteleostei</taxon>
        <taxon>Acanthomorphata</taxon>
        <taxon>Ovalentaria</taxon>
        <taxon>Atherinomorphae</taxon>
        <taxon>Cyprinodontiformes</taxon>
        <taxon>Poeciliidae</taxon>
        <taxon>Poeciliinae</taxon>
        <taxon>Xiphophorus</taxon>
    </lineage>
</organism>
<evidence type="ECO:0000313" key="10">
    <source>
        <dbReference type="Proteomes" id="UP000261380"/>
    </source>
</evidence>
<feature type="domain" description="TEX10-like TPR repeats" evidence="8">
    <location>
        <begin position="559"/>
        <end position="916"/>
    </location>
</feature>
<protein>
    <submittedName>
        <fullName evidence="9">Testis expressed 10</fullName>
    </submittedName>
</protein>
<evidence type="ECO:0000259" key="7">
    <source>
        <dbReference type="Pfam" id="PF12333"/>
    </source>
</evidence>
<dbReference type="Gene3D" id="1.25.10.10">
    <property type="entry name" value="Leucine-rich Repeat Variant"/>
    <property type="match status" value="1"/>
</dbReference>
<evidence type="ECO:0000313" key="9">
    <source>
        <dbReference type="Ensembl" id="ENSXCOP00000026325.1"/>
    </source>
</evidence>
<sequence>MKAKKKKRQDDFQKVKLKVGKKKPRADNATNTNFRTRGICLPDQLKRDTSGPTTHRQLGINVSSAELQNKPNIYIEFQNALLGLKELLSLSPSLLEQHLSRLLSEVAAVLSDKDGNVRVAATRSLRFIAQSVPAEQVAPFFPLLSAHLTCAMTHIEPGIQEDAMNVLDIFLEHYPSLLASRPVVLLTNFLELISHRQNSGGARKTQDARGRTWTLSVHPDRRVTSQQWRLSVLLRLGNFLQAIVEERPTEEGDLSMRTEGVFGSSGMSRLTPLNLNWEELTYKKIDVKVYENSGATPTPHSTFKLRPEMDPGGVGSKGLDSAETVQSFAGTLVPLLLEVWVEACAGDCSWNSTEGAHLLTPDTTSLMFQVLSILQLLRKLPTHRENKEALDAWFRKEYLEDFKQHFMKNFPYGLRDTPKHKKKVDLKRSKQTAAIPSSTVEPLALNITLCQVMVSLSQKQGLGHEADGDWLSPLRAFVRDTLGNGVKLSYRQLHMLLRTVWKMVLTQQSRAVTEELLAAVYIYYKQKNLPLQTRSLLLSFYSKLYLQEQEHTHIARSKVLCRWLASLPVQLSQLGHRNPALSAQLIVSIHAAASRGNKELLNSLQTYACRLYDPQDGVVVLLPAESQQRMVQLLYFLPKMPQPLLANLSGCCTAGRISATLAASLIRILHFRSSLSGWSVGSQEAALQDVDYISFLFSTLAGFSSEHLAALQDDETALLPSSLSPLCLYQTPLEQFTHHWDVVEEVCHSLETIGSKSQCFDILQNGIFRYLVGLEVVPDSMSAGLLRAVSRLLDLSILPAEQVLRFLSQCCLSLLVLLFVFREAIWSSCVTALSSVPRLLRIVLQSMHVGDLSAEELPQLGQILSMLLQHTPLHNQLMANAVLLQELIQNLTRFFRGATREQWLTDLLYCYSVTVAHGSSAHRGSMGLRDMY</sequence>
<dbReference type="GeneTree" id="ENSGT00950000182992"/>
<dbReference type="Proteomes" id="UP000261380">
    <property type="component" value="Unplaced"/>
</dbReference>
<accession>A0A3B5N031</accession>
<dbReference type="InterPro" id="IPR011989">
    <property type="entry name" value="ARM-like"/>
</dbReference>
<evidence type="ECO:0000256" key="3">
    <source>
        <dbReference type="ARBA" id="ARBA00006427"/>
    </source>
</evidence>
<reference evidence="9" key="1">
    <citation type="submission" date="2025-08" db="UniProtKB">
        <authorList>
            <consortium name="Ensembl"/>
        </authorList>
    </citation>
    <scope>IDENTIFICATION</scope>
</reference>
<proteinExistence type="inferred from homology"/>
<evidence type="ECO:0000259" key="8">
    <source>
        <dbReference type="Pfam" id="PF25781"/>
    </source>
</evidence>
<dbReference type="PROSITE" id="PS50077">
    <property type="entry name" value="HEAT_REPEAT"/>
    <property type="match status" value="1"/>
</dbReference>
<dbReference type="InterPro" id="IPR057949">
    <property type="entry name" value="TPR_TEX10"/>
</dbReference>
<dbReference type="AlphaFoldDB" id="A0A3B5N031"/>
<dbReference type="Ensembl" id="ENSXCOT00000026644.1">
    <property type="protein sequence ID" value="ENSXCOP00000026325.1"/>
    <property type="gene ID" value="ENSXCOG00000019657.1"/>
</dbReference>
<dbReference type="Pfam" id="PF25781">
    <property type="entry name" value="TPR_TEX10"/>
    <property type="match status" value="1"/>
</dbReference>
<evidence type="ECO:0000256" key="4">
    <source>
        <dbReference type="ARBA" id="ARBA00023242"/>
    </source>
</evidence>
<dbReference type="InterPro" id="IPR016024">
    <property type="entry name" value="ARM-type_fold"/>
</dbReference>
<feature type="domain" description="Pre-rRNA-processing protein Ipi1 N-terminal" evidence="7">
    <location>
        <begin position="135"/>
        <end position="240"/>
    </location>
</feature>
<dbReference type="InterPro" id="IPR021133">
    <property type="entry name" value="HEAT_type_2"/>
</dbReference>
<dbReference type="GO" id="GO:0071339">
    <property type="term" value="C:MLL1 complex"/>
    <property type="evidence" value="ECO:0007669"/>
    <property type="project" value="TreeGrafter"/>
</dbReference>
<evidence type="ECO:0000256" key="1">
    <source>
        <dbReference type="ARBA" id="ARBA00004604"/>
    </source>
</evidence>
<dbReference type="Pfam" id="PF12333">
    <property type="entry name" value="Ipi1_N"/>
    <property type="match status" value="1"/>
</dbReference>
<comment type="subcellular location">
    <subcellularLocation>
        <location evidence="1">Nucleus</location>
        <location evidence="1">Nucleolus</location>
    </subcellularLocation>
    <subcellularLocation>
        <location evidence="2">Nucleus</location>
        <location evidence="2">Nucleoplasm</location>
    </subcellularLocation>
</comment>
<keyword evidence="10" id="KW-1185">Reference proteome</keyword>
<keyword evidence="4" id="KW-0539">Nucleus</keyword>